<accession>A0A245ZUM5</accession>
<dbReference type="SUPFAM" id="SSF51445">
    <property type="entry name" value="(Trans)glycosidases"/>
    <property type="match status" value="1"/>
</dbReference>
<dbReference type="PANTHER" id="PTHR34135:SF2">
    <property type="entry name" value="LYSOZYME"/>
    <property type="match status" value="1"/>
</dbReference>
<comment type="caution">
    <text evidence="2">The sequence shown here is derived from an EMBL/GenBank/DDBJ whole genome shotgun (WGS) entry which is preliminary data.</text>
</comment>
<evidence type="ECO:0000313" key="2">
    <source>
        <dbReference type="EMBL" id="OWK33448.1"/>
    </source>
</evidence>
<organism evidence="2 3">
    <name type="scientific">Sphingomonas dokdonensis</name>
    <dbReference type="NCBI Taxonomy" id="344880"/>
    <lineage>
        <taxon>Bacteria</taxon>
        <taxon>Pseudomonadati</taxon>
        <taxon>Pseudomonadota</taxon>
        <taxon>Alphaproteobacteria</taxon>
        <taxon>Sphingomonadales</taxon>
        <taxon>Sphingomonadaceae</taxon>
        <taxon>Sphingomonas</taxon>
    </lineage>
</organism>
<evidence type="ECO:0000313" key="3">
    <source>
        <dbReference type="Proteomes" id="UP000197290"/>
    </source>
</evidence>
<dbReference type="PANTHER" id="PTHR34135">
    <property type="entry name" value="LYSOZYME"/>
    <property type="match status" value="1"/>
</dbReference>
<dbReference type="GO" id="GO:0009253">
    <property type="term" value="P:peptidoglycan catabolic process"/>
    <property type="evidence" value="ECO:0007669"/>
    <property type="project" value="InterPro"/>
</dbReference>
<sequence>MLVVAVRRFLLIFAVLAVLGAFAWRQAVQWRPASETYAVQGVDVGEADGVVEWNVVAGGGADFAYANATYGARHRDARFEDNWQGMAGAGLRRGAVHVWSLCEPGVDQANAFNTMVPRTDNALPVAIDFHFDEGCTMRPERQALIDDVKQAATLIEAHTGKPVLLRVSRDFENEYELTAAVPRPAWAIGNFFKPDYTARAWRMWRASDVRRIDGVIGPVNWNVAAS</sequence>
<dbReference type="InterPro" id="IPR002053">
    <property type="entry name" value="Glyco_hydro_25"/>
</dbReference>
<dbReference type="GO" id="GO:0003796">
    <property type="term" value="F:lysozyme activity"/>
    <property type="evidence" value="ECO:0007669"/>
    <property type="project" value="UniProtKB-EC"/>
</dbReference>
<dbReference type="GO" id="GO:0016998">
    <property type="term" value="P:cell wall macromolecule catabolic process"/>
    <property type="evidence" value="ECO:0007669"/>
    <property type="project" value="InterPro"/>
</dbReference>
<dbReference type="Proteomes" id="UP000197290">
    <property type="component" value="Unassembled WGS sequence"/>
</dbReference>
<dbReference type="GO" id="GO:0016052">
    <property type="term" value="P:carbohydrate catabolic process"/>
    <property type="evidence" value="ECO:0007669"/>
    <property type="project" value="TreeGrafter"/>
</dbReference>
<gene>
    <name evidence="2" type="primary">acm</name>
    <name evidence="2" type="ORF">SPDO_03270</name>
</gene>
<protein>
    <submittedName>
        <fullName evidence="2">Lysozyme M1</fullName>
        <ecNumber evidence="2">3.2.1.17</ecNumber>
    </submittedName>
</protein>
<dbReference type="PROSITE" id="PS51904">
    <property type="entry name" value="GLYCOSYL_HYDROL_F25_2"/>
    <property type="match status" value="1"/>
</dbReference>
<dbReference type="Gene3D" id="3.20.20.80">
    <property type="entry name" value="Glycosidases"/>
    <property type="match status" value="1"/>
</dbReference>
<dbReference type="Pfam" id="PF01183">
    <property type="entry name" value="Glyco_hydro_25"/>
    <property type="match status" value="1"/>
</dbReference>
<keyword evidence="3" id="KW-1185">Reference proteome</keyword>
<dbReference type="EC" id="3.2.1.17" evidence="2"/>
<name>A0A245ZUM5_9SPHN</name>
<evidence type="ECO:0000256" key="1">
    <source>
        <dbReference type="ARBA" id="ARBA00010646"/>
    </source>
</evidence>
<comment type="similarity">
    <text evidence="1">Belongs to the glycosyl hydrolase 25 family.</text>
</comment>
<dbReference type="EMBL" id="NBBI01000001">
    <property type="protein sequence ID" value="OWK33448.1"/>
    <property type="molecule type" value="Genomic_DNA"/>
</dbReference>
<dbReference type="AlphaFoldDB" id="A0A245ZUM5"/>
<keyword evidence="2" id="KW-0378">Hydrolase</keyword>
<reference evidence="2 3" key="1">
    <citation type="submission" date="2017-03" db="EMBL/GenBank/DDBJ databases">
        <title>Genome sequence of Sphingomonas dokdonensis DSM 21029.</title>
        <authorList>
            <person name="Poehlein A."/>
            <person name="Wuebbeler J.H."/>
            <person name="Steinbuechel A."/>
            <person name="Daniel R."/>
        </authorList>
    </citation>
    <scope>NUCLEOTIDE SEQUENCE [LARGE SCALE GENOMIC DNA]</scope>
    <source>
        <strain evidence="2 3">DSM 21029</strain>
    </source>
</reference>
<dbReference type="InterPro" id="IPR017853">
    <property type="entry name" value="GH"/>
</dbReference>
<keyword evidence="2" id="KW-0326">Glycosidase</keyword>
<proteinExistence type="inferred from homology"/>